<name>A0ABR2M8Z9_9ASPA</name>
<dbReference type="Pfam" id="PF00411">
    <property type="entry name" value="Ribosomal_S11"/>
    <property type="match status" value="1"/>
</dbReference>
<reference evidence="5 6" key="1">
    <citation type="journal article" date="2022" name="Nat. Plants">
        <title>Genomes of leafy and leafless Platanthera orchids illuminate the evolution of mycoheterotrophy.</title>
        <authorList>
            <person name="Li M.H."/>
            <person name="Liu K.W."/>
            <person name="Li Z."/>
            <person name="Lu H.C."/>
            <person name="Ye Q.L."/>
            <person name="Zhang D."/>
            <person name="Wang J.Y."/>
            <person name="Li Y.F."/>
            <person name="Zhong Z.M."/>
            <person name="Liu X."/>
            <person name="Yu X."/>
            <person name="Liu D.K."/>
            <person name="Tu X.D."/>
            <person name="Liu B."/>
            <person name="Hao Y."/>
            <person name="Liao X.Y."/>
            <person name="Jiang Y.T."/>
            <person name="Sun W.H."/>
            <person name="Chen J."/>
            <person name="Chen Y.Q."/>
            <person name="Ai Y."/>
            <person name="Zhai J.W."/>
            <person name="Wu S.S."/>
            <person name="Zhou Z."/>
            <person name="Hsiao Y.Y."/>
            <person name="Wu W.L."/>
            <person name="Chen Y.Y."/>
            <person name="Lin Y.F."/>
            <person name="Hsu J.L."/>
            <person name="Li C.Y."/>
            <person name="Wang Z.W."/>
            <person name="Zhao X."/>
            <person name="Zhong W.Y."/>
            <person name="Ma X.K."/>
            <person name="Ma L."/>
            <person name="Huang J."/>
            <person name="Chen G.Z."/>
            <person name="Huang M.Z."/>
            <person name="Huang L."/>
            <person name="Peng D.H."/>
            <person name="Luo Y.B."/>
            <person name="Zou S.Q."/>
            <person name="Chen S.P."/>
            <person name="Lan S."/>
            <person name="Tsai W.C."/>
            <person name="Van de Peer Y."/>
            <person name="Liu Z.J."/>
        </authorList>
    </citation>
    <scope>NUCLEOTIDE SEQUENCE [LARGE SCALE GENOMIC DNA]</scope>
    <source>
        <strain evidence="5">Lor288</strain>
    </source>
</reference>
<feature type="compositionally biased region" description="Basic and acidic residues" evidence="4">
    <location>
        <begin position="46"/>
        <end position="60"/>
    </location>
</feature>
<keyword evidence="2" id="KW-0689">Ribosomal protein</keyword>
<comment type="similarity">
    <text evidence="1">Belongs to the universal ribosomal protein uS11 family.</text>
</comment>
<dbReference type="EMBL" id="JBBWWR010000010">
    <property type="protein sequence ID" value="KAK8960625.1"/>
    <property type="molecule type" value="Genomic_DNA"/>
</dbReference>
<feature type="region of interest" description="Disordered" evidence="4">
    <location>
        <begin position="46"/>
        <end position="76"/>
    </location>
</feature>
<organism evidence="5 6">
    <name type="scientific">Platanthera guangdongensis</name>
    <dbReference type="NCBI Taxonomy" id="2320717"/>
    <lineage>
        <taxon>Eukaryota</taxon>
        <taxon>Viridiplantae</taxon>
        <taxon>Streptophyta</taxon>
        <taxon>Embryophyta</taxon>
        <taxon>Tracheophyta</taxon>
        <taxon>Spermatophyta</taxon>
        <taxon>Magnoliopsida</taxon>
        <taxon>Liliopsida</taxon>
        <taxon>Asparagales</taxon>
        <taxon>Orchidaceae</taxon>
        <taxon>Orchidoideae</taxon>
        <taxon>Orchideae</taxon>
        <taxon>Orchidinae</taxon>
        <taxon>Platanthera</taxon>
    </lineage>
</organism>
<comment type="caution">
    <text evidence="5">The sequence shown here is derived from an EMBL/GenBank/DDBJ whole genome shotgun (WGS) entry which is preliminary data.</text>
</comment>
<dbReference type="InterPro" id="IPR001971">
    <property type="entry name" value="Ribosomal_uS11"/>
</dbReference>
<dbReference type="Gene3D" id="3.30.420.80">
    <property type="entry name" value="Ribosomal protein S11"/>
    <property type="match status" value="1"/>
</dbReference>
<evidence type="ECO:0000256" key="4">
    <source>
        <dbReference type="SAM" id="MobiDB-lite"/>
    </source>
</evidence>
<accession>A0ABR2M8Z9</accession>
<feature type="compositionally biased region" description="Polar residues" evidence="4">
    <location>
        <begin position="64"/>
        <end position="76"/>
    </location>
</feature>
<feature type="region of interest" description="Disordered" evidence="4">
    <location>
        <begin position="313"/>
        <end position="336"/>
    </location>
</feature>
<dbReference type="SUPFAM" id="SSF53137">
    <property type="entry name" value="Translational machinery components"/>
    <property type="match status" value="1"/>
</dbReference>
<sequence>MPNDGTTPVYYRRAVTTYRAAVASQAVGPVRKKMLSLALALPPRDSHSMLHELPPRDRILPPRGTTQRSQRLATQRSQRLYSMKQGYRRAIVPYILIISYFSFSPVKSISREIPNFQPQRRCPCALPARAPVTVSSEGRPNSQSSNLKRKRMGKMPNDETAPVCYRQAVTNYNAVVASRAVGPIGKKMISPALALPPYDSHSTLHELPSCGSILPSRGTTQRSQCLATQRSQLLDSTKQGYHQHVTDLSDRETLCASHIRSFYEEVQGMLSGMKVKADRDESSPYATMLAAQDIAQRCKELDISALHIKLQATGGNKTKTPGPVPNQPSGHLLALE</sequence>
<keyword evidence="3" id="KW-0687">Ribonucleoprotein</keyword>
<keyword evidence="6" id="KW-1185">Reference proteome</keyword>
<dbReference type="InterPro" id="IPR036967">
    <property type="entry name" value="Ribosomal_uS11_sf"/>
</dbReference>
<evidence type="ECO:0000256" key="1">
    <source>
        <dbReference type="ARBA" id="ARBA00006194"/>
    </source>
</evidence>
<evidence type="ECO:0000256" key="3">
    <source>
        <dbReference type="ARBA" id="ARBA00023274"/>
    </source>
</evidence>
<dbReference type="Proteomes" id="UP001412067">
    <property type="component" value="Unassembled WGS sequence"/>
</dbReference>
<gene>
    <name evidence="5" type="ORF">KSP40_PGU004921</name>
</gene>
<proteinExistence type="inferred from homology"/>
<evidence type="ECO:0000256" key="2">
    <source>
        <dbReference type="ARBA" id="ARBA00022980"/>
    </source>
</evidence>
<evidence type="ECO:0000313" key="6">
    <source>
        <dbReference type="Proteomes" id="UP001412067"/>
    </source>
</evidence>
<protein>
    <submittedName>
        <fullName evidence="5">Uncharacterized protein</fullName>
    </submittedName>
</protein>
<evidence type="ECO:0000313" key="5">
    <source>
        <dbReference type="EMBL" id="KAK8960625.1"/>
    </source>
</evidence>
<feature type="compositionally biased region" description="Polar residues" evidence="4">
    <location>
        <begin position="133"/>
        <end position="146"/>
    </location>
</feature>
<feature type="region of interest" description="Disordered" evidence="4">
    <location>
        <begin position="132"/>
        <end position="157"/>
    </location>
</feature>
<dbReference type="PANTHER" id="PTHR11759">
    <property type="entry name" value="40S RIBOSOMAL PROTEIN S14/30S RIBOSOMAL PROTEIN S11"/>
    <property type="match status" value="1"/>
</dbReference>